<feature type="transmembrane region" description="Helical" evidence="1">
    <location>
        <begin position="80"/>
        <end position="102"/>
    </location>
</feature>
<evidence type="ECO:0000256" key="1">
    <source>
        <dbReference type="SAM" id="Phobius"/>
    </source>
</evidence>
<gene>
    <name evidence="2" type="ORF">AFUS01_LOCUS33680</name>
</gene>
<name>A0A8J2KZ36_9HEXA</name>
<dbReference type="EMBL" id="CAJVCH010529569">
    <property type="protein sequence ID" value="CAG7823463.1"/>
    <property type="molecule type" value="Genomic_DNA"/>
</dbReference>
<comment type="caution">
    <text evidence="2">The sequence shown here is derived from an EMBL/GenBank/DDBJ whole genome shotgun (WGS) entry which is preliminary data.</text>
</comment>
<keyword evidence="1" id="KW-0812">Transmembrane</keyword>
<proteinExistence type="predicted"/>
<keyword evidence="3" id="KW-1185">Reference proteome</keyword>
<keyword evidence="1" id="KW-0472">Membrane</keyword>
<feature type="non-terminal residue" evidence="2">
    <location>
        <position position="1"/>
    </location>
</feature>
<feature type="transmembrane region" description="Helical" evidence="1">
    <location>
        <begin position="114"/>
        <end position="140"/>
    </location>
</feature>
<accession>A0A8J2KZ36</accession>
<evidence type="ECO:0000313" key="2">
    <source>
        <dbReference type="EMBL" id="CAG7823463.1"/>
    </source>
</evidence>
<dbReference type="AlphaFoldDB" id="A0A8J2KZ36"/>
<protein>
    <submittedName>
        <fullName evidence="2">Uncharacterized protein</fullName>
    </submittedName>
</protein>
<dbReference type="Proteomes" id="UP000708208">
    <property type="component" value="Unassembled WGS sequence"/>
</dbReference>
<feature type="non-terminal residue" evidence="2">
    <location>
        <position position="152"/>
    </location>
</feature>
<sequence length="152" mass="17188">NAKVQPENNFEILVLDSGHVFMRPKLETCKGWHASRHNTFCIDGLWDMSSTNEFVPDESNQVIWTCQELKASGQVINLTIVRIMFGFFCVAALGLFLTFLAYVSVWDVQSAHGWSITMFCFAAMLDWGLFGGGLGVVLFYHRFVNTFGCKLM</sequence>
<organism evidence="2 3">
    <name type="scientific">Allacma fusca</name>
    <dbReference type="NCBI Taxonomy" id="39272"/>
    <lineage>
        <taxon>Eukaryota</taxon>
        <taxon>Metazoa</taxon>
        <taxon>Ecdysozoa</taxon>
        <taxon>Arthropoda</taxon>
        <taxon>Hexapoda</taxon>
        <taxon>Collembola</taxon>
        <taxon>Symphypleona</taxon>
        <taxon>Sminthuridae</taxon>
        <taxon>Allacma</taxon>
    </lineage>
</organism>
<evidence type="ECO:0000313" key="3">
    <source>
        <dbReference type="Proteomes" id="UP000708208"/>
    </source>
</evidence>
<reference evidence="2" key="1">
    <citation type="submission" date="2021-06" db="EMBL/GenBank/DDBJ databases">
        <authorList>
            <person name="Hodson N. C."/>
            <person name="Mongue J. A."/>
            <person name="Jaron S. K."/>
        </authorList>
    </citation>
    <scope>NUCLEOTIDE SEQUENCE</scope>
</reference>
<keyword evidence="1" id="KW-1133">Transmembrane helix</keyword>